<dbReference type="EMBL" id="CDMY01000227">
    <property type="protein sequence ID" value="CEL95472.1"/>
    <property type="molecule type" value="Genomic_DNA"/>
</dbReference>
<dbReference type="PANTHER" id="PTHR11079:SF149">
    <property type="entry name" value="TRNA-SPECIFIC ADENOSINE DEAMINASE 2"/>
    <property type="match status" value="1"/>
</dbReference>
<evidence type="ECO:0000256" key="2">
    <source>
        <dbReference type="SAM" id="MobiDB-lite"/>
    </source>
</evidence>
<dbReference type="PANTHER" id="PTHR11079">
    <property type="entry name" value="CYTOSINE DEAMINASE FAMILY MEMBER"/>
    <property type="match status" value="1"/>
</dbReference>
<dbReference type="InterPro" id="IPR016193">
    <property type="entry name" value="Cytidine_deaminase-like"/>
</dbReference>
<protein>
    <recommendedName>
        <fullName evidence="3">CMP/dCMP-type deaminase domain-containing protein</fullName>
    </recommendedName>
</protein>
<dbReference type="GO" id="GO:0046872">
    <property type="term" value="F:metal ion binding"/>
    <property type="evidence" value="ECO:0007669"/>
    <property type="project" value="UniProtKB-KW"/>
</dbReference>
<dbReference type="GO" id="GO:0052717">
    <property type="term" value="F:tRNA-specific adenosine-34 deaminase activity"/>
    <property type="evidence" value="ECO:0007669"/>
    <property type="project" value="UniProtKB-EC"/>
</dbReference>
<keyword evidence="1" id="KW-0378">Hydrolase</keyword>
<dbReference type="FunCoup" id="A0A0G4EGU9">
    <property type="interactions" value="112"/>
</dbReference>
<reference evidence="4 5" key="1">
    <citation type="submission" date="2014-11" db="EMBL/GenBank/DDBJ databases">
        <authorList>
            <person name="Zhu J."/>
            <person name="Qi W."/>
            <person name="Song R."/>
        </authorList>
    </citation>
    <scope>NUCLEOTIDE SEQUENCE [LARGE SCALE GENOMIC DNA]</scope>
</reference>
<dbReference type="CDD" id="cd01285">
    <property type="entry name" value="nucleoside_deaminase"/>
    <property type="match status" value="1"/>
</dbReference>
<dbReference type="InParanoid" id="A0A0G4EGU9"/>
<keyword evidence="5" id="KW-1185">Reference proteome</keyword>
<feature type="region of interest" description="Disordered" evidence="2">
    <location>
        <begin position="227"/>
        <end position="263"/>
    </location>
</feature>
<dbReference type="InterPro" id="IPR058535">
    <property type="entry name" value="MafB19-deam"/>
</dbReference>
<dbReference type="GO" id="GO:0002100">
    <property type="term" value="P:tRNA wobble adenosine to inosine editing"/>
    <property type="evidence" value="ECO:0007669"/>
    <property type="project" value="InterPro"/>
</dbReference>
<dbReference type="Pfam" id="PF14437">
    <property type="entry name" value="MafB19-deam"/>
    <property type="match status" value="1"/>
</dbReference>
<feature type="compositionally biased region" description="Basic residues" evidence="2">
    <location>
        <begin position="94"/>
        <end position="112"/>
    </location>
</feature>
<dbReference type="PhylomeDB" id="A0A0G4EGU9"/>
<accession>A0A0G4EGU9</accession>
<gene>
    <name evidence="4" type="ORF">Vbra_11902</name>
</gene>
<feature type="region of interest" description="Disordered" evidence="2">
    <location>
        <begin position="94"/>
        <end position="133"/>
    </location>
</feature>
<evidence type="ECO:0000313" key="5">
    <source>
        <dbReference type="Proteomes" id="UP000041254"/>
    </source>
</evidence>
<sequence length="263" mass="28653">MAAAQSFQQPSLSCEGTDVPSVEEDLSPDERFMRAALEEANKALEAGEVPVGCVIVHQPTGSIVARAYNDTNRSRNASRHCEMVAADEILQRPHRQHHHVHHAHHHHHHGHSHQPSTRPLPSLVPPAVSEDLSPPDQTLHRARAVFGSLALYVTVEPCIMCAAALQCLGLKKVFYGCANERFGGCGSVPGMSIHEWVSESWPGLGCQGGLLGNEAIALLQRFYARGNPNAPDEKRHRRLQPDAVPANMHDDERGGGEQTADDV</sequence>
<dbReference type="AlphaFoldDB" id="A0A0G4EGU9"/>
<dbReference type="SUPFAM" id="SSF53927">
    <property type="entry name" value="Cytidine deaminase-like"/>
    <property type="match status" value="1"/>
</dbReference>
<dbReference type="PROSITE" id="PS51747">
    <property type="entry name" value="CYT_DCMP_DEAMINASES_2"/>
    <property type="match status" value="1"/>
</dbReference>
<dbReference type="Pfam" id="PF00383">
    <property type="entry name" value="dCMP_cyt_deam_1"/>
    <property type="match status" value="1"/>
</dbReference>
<dbReference type="Proteomes" id="UP000041254">
    <property type="component" value="Unassembled WGS sequence"/>
</dbReference>
<dbReference type="STRING" id="1169540.A0A0G4EGU9"/>
<dbReference type="VEuPathDB" id="CryptoDB:Vbra_11902"/>
<name>A0A0G4EGU9_VITBC</name>
<dbReference type="InterPro" id="IPR002125">
    <property type="entry name" value="CMP_dCMP_dom"/>
</dbReference>
<dbReference type="Gene3D" id="3.40.140.10">
    <property type="entry name" value="Cytidine Deaminase, domain 2"/>
    <property type="match status" value="1"/>
</dbReference>
<evidence type="ECO:0000259" key="3">
    <source>
        <dbReference type="PROSITE" id="PS51747"/>
    </source>
</evidence>
<feature type="compositionally biased region" description="Polar residues" evidence="2">
    <location>
        <begin position="1"/>
        <end position="14"/>
    </location>
</feature>
<feature type="region of interest" description="Disordered" evidence="2">
    <location>
        <begin position="1"/>
        <end position="24"/>
    </location>
</feature>
<feature type="domain" description="CMP/dCMP-type deaminase" evidence="3">
    <location>
        <begin position="27"/>
        <end position="187"/>
    </location>
</feature>
<organism evidence="4 5">
    <name type="scientific">Vitrella brassicaformis (strain CCMP3155)</name>
    <dbReference type="NCBI Taxonomy" id="1169540"/>
    <lineage>
        <taxon>Eukaryota</taxon>
        <taxon>Sar</taxon>
        <taxon>Alveolata</taxon>
        <taxon>Colpodellida</taxon>
        <taxon>Vitrellaceae</taxon>
        <taxon>Vitrella</taxon>
    </lineage>
</organism>
<evidence type="ECO:0000313" key="4">
    <source>
        <dbReference type="EMBL" id="CEL95472.1"/>
    </source>
</evidence>
<dbReference type="OrthoDB" id="1701769at2759"/>
<dbReference type="OMA" id="VGCVIVM"/>
<evidence type="ECO:0000256" key="1">
    <source>
        <dbReference type="ARBA" id="ARBA00022801"/>
    </source>
</evidence>
<proteinExistence type="predicted"/>